<proteinExistence type="predicted"/>
<gene>
    <name evidence="3" type="ORF">EGYM00163_LOCUS42305</name>
</gene>
<dbReference type="InterPro" id="IPR000008">
    <property type="entry name" value="C2_dom"/>
</dbReference>
<dbReference type="Gene3D" id="2.60.40.150">
    <property type="entry name" value="C2 domain"/>
    <property type="match status" value="1"/>
</dbReference>
<evidence type="ECO:0000313" key="3">
    <source>
        <dbReference type="EMBL" id="CAE0831023.1"/>
    </source>
</evidence>
<name>A0A7S4GAY5_9EUGL</name>
<feature type="domain" description="C2" evidence="2">
    <location>
        <begin position="83"/>
        <end position="201"/>
    </location>
</feature>
<dbReference type="SMART" id="SM00239">
    <property type="entry name" value="C2"/>
    <property type="match status" value="1"/>
</dbReference>
<feature type="region of interest" description="Disordered" evidence="1">
    <location>
        <begin position="75"/>
        <end position="96"/>
    </location>
</feature>
<dbReference type="PROSITE" id="PS50004">
    <property type="entry name" value="C2"/>
    <property type="match status" value="1"/>
</dbReference>
<feature type="compositionally biased region" description="Basic residues" evidence="1">
    <location>
        <begin position="75"/>
        <end position="89"/>
    </location>
</feature>
<dbReference type="AlphaFoldDB" id="A0A7S4GAY5"/>
<accession>A0A7S4GAY5</accession>
<dbReference type="Pfam" id="PF00168">
    <property type="entry name" value="C2"/>
    <property type="match status" value="1"/>
</dbReference>
<organism evidence="3">
    <name type="scientific">Eutreptiella gymnastica</name>
    <dbReference type="NCBI Taxonomy" id="73025"/>
    <lineage>
        <taxon>Eukaryota</taxon>
        <taxon>Discoba</taxon>
        <taxon>Euglenozoa</taxon>
        <taxon>Euglenida</taxon>
        <taxon>Spirocuta</taxon>
        <taxon>Euglenophyceae</taxon>
        <taxon>Eutreptiales</taxon>
        <taxon>Eutreptiaceae</taxon>
        <taxon>Eutreptiella</taxon>
    </lineage>
</organism>
<dbReference type="CDD" id="cd00030">
    <property type="entry name" value="C2"/>
    <property type="match status" value="1"/>
</dbReference>
<dbReference type="SUPFAM" id="SSF49562">
    <property type="entry name" value="C2 domain (Calcium/lipid-binding domain, CaLB)"/>
    <property type="match status" value="1"/>
</dbReference>
<evidence type="ECO:0000256" key="1">
    <source>
        <dbReference type="SAM" id="MobiDB-lite"/>
    </source>
</evidence>
<protein>
    <recommendedName>
        <fullName evidence="2">C2 domain-containing protein</fullName>
    </recommendedName>
</protein>
<dbReference type="EMBL" id="HBJA01122846">
    <property type="protein sequence ID" value="CAE0831023.1"/>
    <property type="molecule type" value="Transcribed_RNA"/>
</dbReference>
<evidence type="ECO:0000259" key="2">
    <source>
        <dbReference type="PROSITE" id="PS50004"/>
    </source>
</evidence>
<sequence>MYSTYSGYAPTVTSALGASYLPRSSYPTAYDSYVPGHQPAGGFSGSRLGTYYGADAGYSAYVSDGHSGLITARGRSYRKGTKSSTRRARSAGYGYTAGEPRRRKRTVQVVRGDGLLQLRPGSNSAYVELKVGRDKCQTTTKHQNGSVVWGDVFEIPAYDDDEMSLRVIDSTNGRSAFLGGAVIAIADLMNLQGGQMLEVELTNEDGPAGRLLLRNRRGGVAREPQDTTESSWRASGSPYYPSSKMSSWNTPSYYGGLSGYSSPLYVGSSFGPSYYGSSVPAYGASCAPMSYYP</sequence>
<feature type="region of interest" description="Disordered" evidence="1">
    <location>
        <begin position="217"/>
        <end position="241"/>
    </location>
</feature>
<reference evidence="3" key="1">
    <citation type="submission" date="2021-01" db="EMBL/GenBank/DDBJ databases">
        <authorList>
            <person name="Corre E."/>
            <person name="Pelletier E."/>
            <person name="Niang G."/>
            <person name="Scheremetjew M."/>
            <person name="Finn R."/>
            <person name="Kale V."/>
            <person name="Holt S."/>
            <person name="Cochrane G."/>
            <person name="Meng A."/>
            <person name="Brown T."/>
            <person name="Cohen L."/>
        </authorList>
    </citation>
    <scope>NUCLEOTIDE SEQUENCE</scope>
    <source>
        <strain evidence="3">CCMP1594</strain>
    </source>
</reference>
<dbReference type="InterPro" id="IPR035892">
    <property type="entry name" value="C2_domain_sf"/>
</dbReference>